<feature type="chain" id="PRO_5047445670" evidence="1">
    <location>
        <begin position="19"/>
        <end position="213"/>
    </location>
</feature>
<name>A0ABR8LQT8_9FLAO</name>
<comment type="caution">
    <text evidence="2">The sequence shown here is derived from an EMBL/GenBank/DDBJ whole genome shotgun (WGS) entry which is preliminary data.</text>
</comment>
<protein>
    <submittedName>
        <fullName evidence="2">Uncharacterized protein</fullName>
    </submittedName>
</protein>
<dbReference type="Proteomes" id="UP000627521">
    <property type="component" value="Unassembled WGS sequence"/>
</dbReference>
<evidence type="ECO:0000256" key="1">
    <source>
        <dbReference type="SAM" id="SignalP"/>
    </source>
</evidence>
<proteinExistence type="predicted"/>
<reference evidence="2 3" key="1">
    <citation type="submission" date="2020-09" db="EMBL/GenBank/DDBJ databases">
        <title>Bacillus nautilus sp. nov., Chryseoglobus crepusculi sp. nov, and Psychrobacter noctis sp. nov., isolated from deep-sea sponges from the equatorial Atlantic.</title>
        <authorList>
            <person name="Stennett H.L."/>
            <person name="Williams S.E."/>
        </authorList>
    </citation>
    <scope>NUCLEOTIDE SEQUENCE [LARGE SCALE GENOMIC DNA]</scope>
    <source>
        <strain evidence="2 3">28M-24</strain>
    </source>
</reference>
<dbReference type="RefSeq" id="WP_191099147.1">
    <property type="nucleotide sequence ID" value="NZ_JACXXF010000002.1"/>
</dbReference>
<feature type="signal peptide" evidence="1">
    <location>
        <begin position="1"/>
        <end position="18"/>
    </location>
</feature>
<evidence type="ECO:0000313" key="2">
    <source>
        <dbReference type="EMBL" id="MBD3862588.1"/>
    </source>
</evidence>
<dbReference type="EMBL" id="JACXXH010000002">
    <property type="protein sequence ID" value="MBD3862588.1"/>
    <property type="molecule type" value="Genomic_DNA"/>
</dbReference>
<keyword evidence="1" id="KW-0732">Signal</keyword>
<accession>A0ABR8LQT8</accession>
<evidence type="ECO:0000313" key="3">
    <source>
        <dbReference type="Proteomes" id="UP000627521"/>
    </source>
</evidence>
<keyword evidence="3" id="KW-1185">Reference proteome</keyword>
<sequence length="213" mass="24454">MKPLLYVVFILSSLFANAQYHTAKILMADGTVKDGFAKLPSNKMLDGKVEYKSSAKANFLKIDEDSISQILYTAKNGNKFLFVRNNVVHLFKSFGKEIVSEKKNKHWMLLIYANDAIKGYSLAQRYKLDKKGIMKSITGAHSMWEFVYFLYQRPTEDKAYIVSGKGFTNGQVKKAMGIYFKDHPALVKRIQNKEWKHFSLTDIADAYAAYFKE</sequence>
<gene>
    <name evidence="2" type="ORF">IEG06_03930</name>
</gene>
<organism evidence="2 3">
    <name type="scientific">Olleya marilimosa</name>
    <dbReference type="NCBI Taxonomy" id="272164"/>
    <lineage>
        <taxon>Bacteria</taxon>
        <taxon>Pseudomonadati</taxon>
        <taxon>Bacteroidota</taxon>
        <taxon>Flavobacteriia</taxon>
        <taxon>Flavobacteriales</taxon>
        <taxon>Flavobacteriaceae</taxon>
    </lineage>
</organism>